<dbReference type="EMBL" id="AHAM01000250">
    <property type="protein sequence ID" value="EHK53877.1"/>
    <property type="molecule type" value="Genomic_DNA"/>
</dbReference>
<accession>H0HZG5</accession>
<evidence type="ECO:0000313" key="3">
    <source>
        <dbReference type="Proteomes" id="UP000003250"/>
    </source>
</evidence>
<evidence type="ECO:0000256" key="1">
    <source>
        <dbReference type="SAM" id="Coils"/>
    </source>
</evidence>
<protein>
    <submittedName>
        <fullName evidence="2">Uncharacterized protein</fullName>
    </submittedName>
</protein>
<dbReference type="AlphaFoldDB" id="H0HZG5"/>
<dbReference type="Proteomes" id="UP000003250">
    <property type="component" value="Unassembled WGS sequence"/>
</dbReference>
<feature type="coiled-coil region" evidence="1">
    <location>
        <begin position="6"/>
        <end position="33"/>
    </location>
</feature>
<proteinExistence type="predicted"/>
<dbReference type="PATRIC" id="fig|1107882.3.peg.5414"/>
<sequence length="56" mass="6579">MHTFSKENLQRGLDEFRRMLREARAEEDKLRSKAELICANINAIKAIAYEDGHEMK</sequence>
<evidence type="ECO:0000313" key="2">
    <source>
        <dbReference type="EMBL" id="EHK53877.1"/>
    </source>
</evidence>
<name>H0HZG5_9HYPH</name>
<dbReference type="RefSeq" id="WP_008839169.1">
    <property type="nucleotide sequence ID" value="NZ_AHAM01000250.1"/>
</dbReference>
<keyword evidence="3" id="KW-1185">Reference proteome</keyword>
<organism evidence="2 3">
    <name type="scientific">Mesorhizobium alhagi CCNWXJ12-2</name>
    <dbReference type="NCBI Taxonomy" id="1107882"/>
    <lineage>
        <taxon>Bacteria</taxon>
        <taxon>Pseudomonadati</taxon>
        <taxon>Pseudomonadota</taxon>
        <taxon>Alphaproteobacteria</taxon>
        <taxon>Hyphomicrobiales</taxon>
        <taxon>Phyllobacteriaceae</taxon>
        <taxon>Allomesorhizobium</taxon>
    </lineage>
</organism>
<gene>
    <name evidence="2" type="ORF">MAXJ12_27993</name>
</gene>
<keyword evidence="1" id="KW-0175">Coiled coil</keyword>
<reference evidence="2 3" key="1">
    <citation type="journal article" date="2012" name="J. Bacteriol.">
        <title>Draft Genome Sequence of Mesorhizobium alhagi CCNWXJ12-2T, a Novel Salt-Resistant Species Isolated from the Desert of Northwestern China.</title>
        <authorList>
            <person name="Zhou M."/>
            <person name="Chen W."/>
            <person name="Chen H."/>
            <person name="Wei G."/>
        </authorList>
    </citation>
    <scope>NUCLEOTIDE SEQUENCE [LARGE SCALE GENOMIC DNA]</scope>
    <source>
        <strain evidence="2 3">CCNWXJ12-2</strain>
    </source>
</reference>